<dbReference type="Gene3D" id="3.20.20.350">
    <property type="entry name" value="Diol/glycerol dehydratase, large subunit"/>
    <property type="match status" value="1"/>
</dbReference>
<dbReference type="SUPFAM" id="SSF51703">
    <property type="entry name" value="Cobalamin (vitamin B12)-dependent enzymes"/>
    <property type="match status" value="1"/>
</dbReference>
<dbReference type="Pfam" id="PF02286">
    <property type="entry name" value="Dehydratase_LU"/>
    <property type="match status" value="1"/>
</dbReference>
<dbReference type="PIRSF" id="PIRSF018507">
    <property type="entry name" value="Prpndl_dhdrts_lg"/>
    <property type="match status" value="1"/>
</dbReference>
<protein>
    <submittedName>
        <fullName evidence="2">Propanediol dehydratase large subunit</fullName>
    </submittedName>
</protein>
<dbReference type="GO" id="GO:0031419">
    <property type="term" value="F:cobalamin binding"/>
    <property type="evidence" value="ECO:0007669"/>
    <property type="project" value="InterPro"/>
</dbReference>
<evidence type="ECO:0000259" key="1">
    <source>
        <dbReference type="Pfam" id="PF02286"/>
    </source>
</evidence>
<dbReference type="InterPro" id="IPR016176">
    <property type="entry name" value="Cbl-dep_enz_cat"/>
</dbReference>
<dbReference type="RefSeq" id="WP_204701912.1">
    <property type="nucleotide sequence ID" value="NZ_JAFBDQ010000009.1"/>
</dbReference>
<keyword evidence="3" id="KW-1185">Reference proteome</keyword>
<evidence type="ECO:0000313" key="3">
    <source>
        <dbReference type="Proteomes" id="UP000774000"/>
    </source>
</evidence>
<sequence length="556" mass="61072">MKRSKRFEKLEERDISKDGLVNEWPEKGIVAMDGPQDPEPSIKIEDGEVVELDGKKKEDFDMVDSFISQHSLNIDKAEEVMAMDSQELAKKIVDVNVSREEILELTLAMTPAKIVEVVSHMNVVEMMMAVQKMRPRKTPSNQCHITNLQDNPVLIAADAAEAALRGFDEQETTVAVGRYAPFNALGLIVGSQAGRGGVITQCAVEEAVELKLGMRGLTSYAETVSVYGTEDVFTDGDDTPWSKAFLASAYASRGLKMRFTSGSGSEAQMGFAEGKSMLYLETRCLYITKGAGVQGIQNGAVSCIGIASSVPSGVRSVLAENLIAMLLDLECASGNDQTFTHSRTRRTARMLMQFLPGTDFIFSGYSGVPNYDNMFAGSTHDVDDYDDYNILQRDLKVDGGLRPVEEEKAIEVRNKAAKAIQAVFEALDLPEITDEEVEAATYAHGSKDVPERDVTQDLKAVEEMMNRGVTGLDVVKALGEQGFNEVAENLLNLLKQRVCGDYLHTSAIFDEDFNCISAVNDTNDYAGPGTGYRISEERWKEIKDVRLARDPENIGE</sequence>
<organism evidence="2 3">
    <name type="scientific">Halanaerobacter jeridensis</name>
    <dbReference type="NCBI Taxonomy" id="706427"/>
    <lineage>
        <taxon>Bacteria</taxon>
        <taxon>Bacillati</taxon>
        <taxon>Bacillota</taxon>
        <taxon>Clostridia</taxon>
        <taxon>Halanaerobiales</taxon>
        <taxon>Halobacteroidaceae</taxon>
        <taxon>Halanaerobacter</taxon>
    </lineage>
</organism>
<dbReference type="InterPro" id="IPR036999">
    <property type="entry name" value="Diol/glycerol_deHase_lsu_sf"/>
</dbReference>
<feature type="domain" description="Diol/glycerol dehydratase large subunit" evidence="1">
    <location>
        <begin position="2"/>
        <end position="552"/>
    </location>
</feature>
<dbReference type="InterPro" id="IPR003206">
    <property type="entry name" value="Diol/glycerol_deHydtase_lsu"/>
</dbReference>
<dbReference type="GO" id="GO:0016836">
    <property type="term" value="F:hydro-lyase activity"/>
    <property type="evidence" value="ECO:0007669"/>
    <property type="project" value="InterPro"/>
</dbReference>
<dbReference type="AlphaFoldDB" id="A0A939BPQ3"/>
<proteinExistence type="predicted"/>
<dbReference type="EMBL" id="JAFBDQ010000009">
    <property type="protein sequence ID" value="MBM7557153.1"/>
    <property type="molecule type" value="Genomic_DNA"/>
</dbReference>
<dbReference type="NCBIfam" id="NF011979">
    <property type="entry name" value="PRK15444.1"/>
    <property type="match status" value="1"/>
</dbReference>
<reference evidence="2" key="1">
    <citation type="submission" date="2021-01" db="EMBL/GenBank/DDBJ databases">
        <title>Genomic Encyclopedia of Type Strains, Phase IV (KMG-IV): sequencing the most valuable type-strain genomes for metagenomic binning, comparative biology and taxonomic classification.</title>
        <authorList>
            <person name="Goeker M."/>
        </authorList>
    </citation>
    <scope>NUCLEOTIDE SEQUENCE</scope>
    <source>
        <strain evidence="2">DSM 23230</strain>
    </source>
</reference>
<name>A0A939BPQ3_9FIRM</name>
<gene>
    <name evidence="2" type="ORF">JOC47_002007</name>
</gene>
<accession>A0A939BPQ3</accession>
<evidence type="ECO:0000313" key="2">
    <source>
        <dbReference type="EMBL" id="MBM7557153.1"/>
    </source>
</evidence>
<comment type="caution">
    <text evidence="2">The sequence shown here is derived from an EMBL/GenBank/DDBJ whole genome shotgun (WGS) entry which is preliminary data.</text>
</comment>
<dbReference type="Proteomes" id="UP000774000">
    <property type="component" value="Unassembled WGS sequence"/>
</dbReference>